<keyword evidence="5 7" id="KW-1133">Transmembrane helix</keyword>
<comment type="similarity">
    <text evidence="7">Belongs to the binding-protein-dependent transport system permease family.</text>
</comment>
<evidence type="ECO:0000256" key="7">
    <source>
        <dbReference type="RuleBase" id="RU363032"/>
    </source>
</evidence>
<gene>
    <name evidence="9" type="ORF">FHS03_001472</name>
</gene>
<dbReference type="RefSeq" id="WP_183440356.1">
    <property type="nucleotide sequence ID" value="NZ_JACHXD010000003.1"/>
</dbReference>
<evidence type="ECO:0000256" key="2">
    <source>
        <dbReference type="ARBA" id="ARBA00022448"/>
    </source>
</evidence>
<feature type="transmembrane region" description="Helical" evidence="7">
    <location>
        <begin position="21"/>
        <end position="39"/>
    </location>
</feature>
<keyword evidence="6 7" id="KW-0472">Membrane</keyword>
<dbReference type="AlphaFoldDB" id="A0A7W5B8F1"/>
<feature type="domain" description="ABC transmembrane type-1" evidence="8">
    <location>
        <begin position="79"/>
        <end position="273"/>
    </location>
</feature>
<dbReference type="Proteomes" id="UP000541535">
    <property type="component" value="Unassembled WGS sequence"/>
</dbReference>
<dbReference type="PROSITE" id="PS50928">
    <property type="entry name" value="ABC_TM1"/>
    <property type="match status" value="1"/>
</dbReference>
<evidence type="ECO:0000256" key="4">
    <source>
        <dbReference type="ARBA" id="ARBA00022692"/>
    </source>
</evidence>
<dbReference type="Gene3D" id="1.10.3720.10">
    <property type="entry name" value="MetI-like"/>
    <property type="match status" value="1"/>
</dbReference>
<evidence type="ECO:0000256" key="1">
    <source>
        <dbReference type="ARBA" id="ARBA00004651"/>
    </source>
</evidence>
<evidence type="ECO:0000256" key="5">
    <source>
        <dbReference type="ARBA" id="ARBA00022989"/>
    </source>
</evidence>
<dbReference type="SUPFAM" id="SSF161098">
    <property type="entry name" value="MetI-like"/>
    <property type="match status" value="1"/>
</dbReference>
<evidence type="ECO:0000256" key="6">
    <source>
        <dbReference type="ARBA" id="ARBA00023136"/>
    </source>
</evidence>
<keyword evidence="3" id="KW-1003">Cell membrane</keyword>
<name>A0A7W5B8F1_9BURK</name>
<evidence type="ECO:0000259" key="8">
    <source>
        <dbReference type="PROSITE" id="PS50928"/>
    </source>
</evidence>
<evidence type="ECO:0000313" key="10">
    <source>
        <dbReference type="Proteomes" id="UP000541535"/>
    </source>
</evidence>
<feature type="transmembrane region" description="Helical" evidence="7">
    <location>
        <begin position="83"/>
        <end position="105"/>
    </location>
</feature>
<dbReference type="EMBL" id="JACHXD010000003">
    <property type="protein sequence ID" value="MBB3118441.1"/>
    <property type="molecule type" value="Genomic_DNA"/>
</dbReference>
<organism evidence="9 10">
    <name type="scientific">Pseudoduganella violacea</name>
    <dbReference type="NCBI Taxonomy" id="1715466"/>
    <lineage>
        <taxon>Bacteria</taxon>
        <taxon>Pseudomonadati</taxon>
        <taxon>Pseudomonadota</taxon>
        <taxon>Betaproteobacteria</taxon>
        <taxon>Burkholderiales</taxon>
        <taxon>Oxalobacteraceae</taxon>
        <taxon>Telluria group</taxon>
        <taxon>Pseudoduganella</taxon>
    </lineage>
</organism>
<proteinExistence type="inferred from homology"/>
<comment type="subcellular location">
    <subcellularLocation>
        <location evidence="1 7">Cell membrane</location>
        <topology evidence="1 7">Multi-pass membrane protein</topology>
    </subcellularLocation>
</comment>
<dbReference type="GO" id="GO:0005886">
    <property type="term" value="C:plasma membrane"/>
    <property type="evidence" value="ECO:0007669"/>
    <property type="project" value="UniProtKB-SubCell"/>
</dbReference>
<dbReference type="PANTHER" id="PTHR30043">
    <property type="entry name" value="PHOSPHONATES TRANSPORT SYSTEM PERMEASE PROTEIN"/>
    <property type="match status" value="1"/>
</dbReference>
<dbReference type="InterPro" id="IPR035906">
    <property type="entry name" value="MetI-like_sf"/>
</dbReference>
<evidence type="ECO:0000313" key="9">
    <source>
        <dbReference type="EMBL" id="MBB3118441.1"/>
    </source>
</evidence>
<feature type="transmembrane region" description="Helical" evidence="7">
    <location>
        <begin position="223"/>
        <end position="243"/>
    </location>
</feature>
<accession>A0A7W5B8F1</accession>
<dbReference type="PANTHER" id="PTHR30043:SF1">
    <property type="entry name" value="ABC TRANSPORT SYSTEM PERMEASE PROTEIN P69"/>
    <property type="match status" value="1"/>
</dbReference>
<dbReference type="GO" id="GO:0055085">
    <property type="term" value="P:transmembrane transport"/>
    <property type="evidence" value="ECO:0007669"/>
    <property type="project" value="InterPro"/>
</dbReference>
<reference evidence="9 10" key="1">
    <citation type="submission" date="2020-08" db="EMBL/GenBank/DDBJ databases">
        <title>Genomic Encyclopedia of Type Strains, Phase III (KMG-III): the genomes of soil and plant-associated and newly described type strains.</title>
        <authorList>
            <person name="Whitman W."/>
        </authorList>
    </citation>
    <scope>NUCLEOTIDE SEQUENCE [LARGE SCALE GENOMIC DNA]</scope>
    <source>
        <strain evidence="9 10">CECT 8897</strain>
    </source>
</reference>
<sequence>MQNIPAVPYAERHPDPAWRGRVTYTALGLLLLWPMLVASEFKPSVLFDRQSLSATGRFLAGFLPPAHGPEFLAMLLRETWQTIAIATAGLSLALLGAIPATLIVTERLSISRLGRRRMGVLPAAARQLVRWLLVLLRSVPELVWALLLVRIVGLGPTAGVLAIALTYCGMLGKVYAEILESSEAHASDSLLMNGGGRLAALCYGALPEAAPELLSYTIYRWECAIRGSVVMGFVGAGGLGQRMDESMKMLAGGEVASMLLVFVLLVAAADLFSRLLRRRLA</sequence>
<dbReference type="InterPro" id="IPR000515">
    <property type="entry name" value="MetI-like"/>
</dbReference>
<keyword evidence="10" id="KW-1185">Reference proteome</keyword>
<dbReference type="Pfam" id="PF00528">
    <property type="entry name" value="BPD_transp_1"/>
    <property type="match status" value="1"/>
</dbReference>
<comment type="caution">
    <text evidence="9">The sequence shown here is derived from an EMBL/GenBank/DDBJ whole genome shotgun (WGS) entry which is preliminary data.</text>
</comment>
<protein>
    <submittedName>
        <fullName evidence="9">Phosphonate transport system permease protein</fullName>
    </submittedName>
</protein>
<evidence type="ECO:0000256" key="3">
    <source>
        <dbReference type="ARBA" id="ARBA00022475"/>
    </source>
</evidence>
<feature type="transmembrane region" description="Helical" evidence="7">
    <location>
        <begin position="142"/>
        <end position="165"/>
    </location>
</feature>
<feature type="transmembrane region" description="Helical" evidence="7">
    <location>
        <begin position="255"/>
        <end position="276"/>
    </location>
</feature>
<keyword evidence="4 7" id="KW-0812">Transmembrane</keyword>
<keyword evidence="2 7" id="KW-0813">Transport</keyword>